<dbReference type="EMBL" id="UYRR01031503">
    <property type="protein sequence ID" value="VDK50611.1"/>
    <property type="molecule type" value="Genomic_DNA"/>
</dbReference>
<feature type="compositionally biased region" description="Acidic residues" evidence="1">
    <location>
        <begin position="1"/>
        <end position="10"/>
    </location>
</feature>
<accession>A0A0M3K0M8</accession>
<reference evidence="2 3" key="2">
    <citation type="submission" date="2018-11" db="EMBL/GenBank/DDBJ databases">
        <authorList>
            <consortium name="Pathogen Informatics"/>
        </authorList>
    </citation>
    <scope>NUCLEOTIDE SEQUENCE [LARGE SCALE GENOMIC DNA]</scope>
</reference>
<sequence>MDWSDDEDIGVEGSGSGHDQDEAIPAIEPVESDRHHDYVKPSTPSPTIVQQTTSISAETPEVVKEVRTKPPLVVSTSTPSKSAEHDSPIRLLLLVSLIVCVFI</sequence>
<feature type="compositionally biased region" description="Polar residues" evidence="1">
    <location>
        <begin position="45"/>
        <end position="57"/>
    </location>
</feature>
<keyword evidence="3" id="KW-1185">Reference proteome</keyword>
<dbReference type="WBParaSite" id="ASIM_0001437001-mRNA-1">
    <property type="protein sequence ID" value="ASIM_0001437001-mRNA-1"/>
    <property type="gene ID" value="ASIM_0001437001"/>
</dbReference>
<organism evidence="4">
    <name type="scientific">Anisakis simplex</name>
    <name type="common">Herring worm</name>
    <dbReference type="NCBI Taxonomy" id="6269"/>
    <lineage>
        <taxon>Eukaryota</taxon>
        <taxon>Metazoa</taxon>
        <taxon>Ecdysozoa</taxon>
        <taxon>Nematoda</taxon>
        <taxon>Chromadorea</taxon>
        <taxon>Rhabditida</taxon>
        <taxon>Spirurina</taxon>
        <taxon>Ascaridomorpha</taxon>
        <taxon>Ascaridoidea</taxon>
        <taxon>Anisakidae</taxon>
        <taxon>Anisakis</taxon>
        <taxon>Anisakis simplex complex</taxon>
    </lineage>
</organism>
<feature type="region of interest" description="Disordered" evidence="1">
    <location>
        <begin position="1"/>
        <end position="63"/>
    </location>
</feature>
<protein>
    <submittedName>
        <fullName evidence="2 4">Uncharacterized protein</fullName>
    </submittedName>
</protein>
<gene>
    <name evidence="2" type="ORF">ASIM_LOCUS13797</name>
</gene>
<evidence type="ECO:0000313" key="4">
    <source>
        <dbReference type="WBParaSite" id="ASIM_0001437001-mRNA-1"/>
    </source>
</evidence>
<dbReference type="AlphaFoldDB" id="A0A0M3K0M8"/>
<dbReference type="Proteomes" id="UP000267096">
    <property type="component" value="Unassembled WGS sequence"/>
</dbReference>
<evidence type="ECO:0000313" key="2">
    <source>
        <dbReference type="EMBL" id="VDK50611.1"/>
    </source>
</evidence>
<reference evidence="4" key="1">
    <citation type="submission" date="2017-02" db="UniProtKB">
        <authorList>
            <consortium name="WormBaseParasite"/>
        </authorList>
    </citation>
    <scope>IDENTIFICATION</scope>
</reference>
<evidence type="ECO:0000313" key="3">
    <source>
        <dbReference type="Proteomes" id="UP000267096"/>
    </source>
</evidence>
<evidence type="ECO:0000256" key="1">
    <source>
        <dbReference type="SAM" id="MobiDB-lite"/>
    </source>
</evidence>
<name>A0A0M3K0M8_ANISI</name>
<proteinExistence type="predicted"/>